<reference evidence="3 4" key="1">
    <citation type="submission" date="2019-02" db="EMBL/GenBank/DDBJ databases">
        <title>Deep-cultivation of Planctomycetes and their phenomic and genomic characterization uncovers novel biology.</title>
        <authorList>
            <person name="Wiegand S."/>
            <person name="Jogler M."/>
            <person name="Boedeker C."/>
            <person name="Pinto D."/>
            <person name="Vollmers J."/>
            <person name="Rivas-Marin E."/>
            <person name="Kohn T."/>
            <person name="Peeters S.H."/>
            <person name="Heuer A."/>
            <person name="Rast P."/>
            <person name="Oberbeckmann S."/>
            <person name="Bunk B."/>
            <person name="Jeske O."/>
            <person name="Meyerdierks A."/>
            <person name="Storesund J.E."/>
            <person name="Kallscheuer N."/>
            <person name="Luecker S."/>
            <person name="Lage O.M."/>
            <person name="Pohl T."/>
            <person name="Merkel B.J."/>
            <person name="Hornburger P."/>
            <person name="Mueller R.-W."/>
            <person name="Bruemmer F."/>
            <person name="Labrenz M."/>
            <person name="Spormann A.M."/>
            <person name="Op den Camp H."/>
            <person name="Overmann J."/>
            <person name="Amann R."/>
            <person name="Jetten M.S.M."/>
            <person name="Mascher T."/>
            <person name="Medema M.H."/>
            <person name="Devos D.P."/>
            <person name="Kaster A.-K."/>
            <person name="Ovreas L."/>
            <person name="Rohde M."/>
            <person name="Galperin M.Y."/>
            <person name="Jogler C."/>
        </authorList>
    </citation>
    <scope>NUCLEOTIDE SEQUENCE [LARGE SCALE GENOMIC DNA]</scope>
    <source>
        <strain evidence="3 4">Pan44</strain>
    </source>
</reference>
<dbReference type="Pfam" id="PF07883">
    <property type="entry name" value="Cupin_2"/>
    <property type="match status" value="1"/>
</dbReference>
<organism evidence="3 4">
    <name type="scientific">Caulifigura coniformis</name>
    <dbReference type="NCBI Taxonomy" id="2527983"/>
    <lineage>
        <taxon>Bacteria</taxon>
        <taxon>Pseudomonadati</taxon>
        <taxon>Planctomycetota</taxon>
        <taxon>Planctomycetia</taxon>
        <taxon>Planctomycetales</taxon>
        <taxon>Planctomycetaceae</taxon>
        <taxon>Caulifigura</taxon>
    </lineage>
</organism>
<accession>A0A517SHX7</accession>
<dbReference type="AlphaFoldDB" id="A0A517SHX7"/>
<evidence type="ECO:0000259" key="2">
    <source>
        <dbReference type="Pfam" id="PF07883"/>
    </source>
</evidence>
<feature type="domain" description="Cupin type-2" evidence="2">
    <location>
        <begin position="54"/>
        <end position="124"/>
    </location>
</feature>
<feature type="chain" id="PRO_5022192362" evidence="1">
    <location>
        <begin position="23"/>
        <end position="142"/>
    </location>
</feature>
<name>A0A517SHX7_9PLAN</name>
<evidence type="ECO:0000313" key="3">
    <source>
        <dbReference type="EMBL" id="QDT55728.1"/>
    </source>
</evidence>
<dbReference type="Proteomes" id="UP000315700">
    <property type="component" value="Chromosome"/>
</dbReference>
<dbReference type="InParanoid" id="A0A517SHX7"/>
<evidence type="ECO:0000313" key="4">
    <source>
        <dbReference type="Proteomes" id="UP000315700"/>
    </source>
</evidence>
<dbReference type="CDD" id="cd02234">
    <property type="entry name" value="cupin_BLR7677-like"/>
    <property type="match status" value="1"/>
</dbReference>
<dbReference type="PANTHER" id="PTHR38599:SF1">
    <property type="entry name" value="CUPIN DOMAIN PROTEIN (AFU_ORTHOLOGUE AFUA_3G13620)"/>
    <property type="match status" value="1"/>
</dbReference>
<gene>
    <name evidence="3" type="ORF">Pan44_37740</name>
</gene>
<keyword evidence="1" id="KW-0732">Signal</keyword>
<dbReference type="RefSeq" id="WP_145031900.1">
    <property type="nucleotide sequence ID" value="NZ_CP036271.1"/>
</dbReference>
<dbReference type="KEGG" id="ccos:Pan44_37740"/>
<dbReference type="InterPro" id="IPR011051">
    <property type="entry name" value="RmlC_Cupin_sf"/>
</dbReference>
<proteinExistence type="predicted"/>
<feature type="signal peptide" evidence="1">
    <location>
        <begin position="1"/>
        <end position="22"/>
    </location>
</feature>
<dbReference type="Gene3D" id="2.60.120.10">
    <property type="entry name" value="Jelly Rolls"/>
    <property type="match status" value="1"/>
</dbReference>
<dbReference type="SUPFAM" id="SSF51182">
    <property type="entry name" value="RmlC-like cupins"/>
    <property type="match status" value="1"/>
</dbReference>
<dbReference type="InterPro" id="IPR013096">
    <property type="entry name" value="Cupin_2"/>
</dbReference>
<dbReference type="PANTHER" id="PTHR38599">
    <property type="entry name" value="CUPIN DOMAIN PROTEIN (AFU_ORTHOLOGUE AFUA_3G13620)"/>
    <property type="match status" value="1"/>
</dbReference>
<dbReference type="EMBL" id="CP036271">
    <property type="protein sequence ID" value="QDT55728.1"/>
    <property type="molecule type" value="Genomic_DNA"/>
</dbReference>
<protein>
    <submittedName>
        <fullName evidence="3">Cupin domain protein</fullName>
    </submittedName>
</protein>
<dbReference type="InterPro" id="IPR014710">
    <property type="entry name" value="RmlC-like_jellyroll"/>
</dbReference>
<keyword evidence="4" id="KW-1185">Reference proteome</keyword>
<sequence length="142" mass="15036" precursor="true">MIRTALLLLTGALVGAGGASLAQQHEKSESVRVISTSEIIEKLDAKDSSVTVVEVSLAAGQAGKPHRHPGPVFGYVAEGEYELGIDDLPTRVFKAGETFYEPTGCLHRVSKNASSANKARIIAVLIHPRDAKQIAIPEAGHE</sequence>
<dbReference type="OrthoDB" id="9813436at2"/>
<evidence type="ECO:0000256" key="1">
    <source>
        <dbReference type="SAM" id="SignalP"/>
    </source>
</evidence>